<dbReference type="GO" id="GO:0003991">
    <property type="term" value="F:acetylglutamate kinase activity"/>
    <property type="evidence" value="ECO:0007669"/>
    <property type="project" value="UniProtKB-EC"/>
</dbReference>
<dbReference type="NCBIfam" id="TIGR00761">
    <property type="entry name" value="argB"/>
    <property type="match status" value="1"/>
</dbReference>
<dbReference type="GO" id="GO:0005737">
    <property type="term" value="C:cytoplasm"/>
    <property type="evidence" value="ECO:0007669"/>
    <property type="project" value="InterPro"/>
</dbReference>
<name>A0A5J4L1C9_9ZZZZ</name>
<keyword evidence="4" id="KW-0028">Amino-acid biosynthesis</keyword>
<dbReference type="PANTHER" id="PTHR23342">
    <property type="entry name" value="N-ACETYLGLUTAMATE SYNTHASE"/>
    <property type="match status" value="1"/>
</dbReference>
<accession>A0A5J4L1C9</accession>
<evidence type="ECO:0000256" key="8">
    <source>
        <dbReference type="ARBA" id="ARBA00022840"/>
    </source>
</evidence>
<feature type="domain" description="Aspartate/glutamate/uridylate kinase" evidence="9">
    <location>
        <begin position="24"/>
        <end position="269"/>
    </location>
</feature>
<evidence type="ECO:0000256" key="5">
    <source>
        <dbReference type="ARBA" id="ARBA00022679"/>
    </source>
</evidence>
<dbReference type="GO" id="GO:0006526">
    <property type="term" value="P:L-arginine biosynthetic process"/>
    <property type="evidence" value="ECO:0007669"/>
    <property type="project" value="UniProtKB-KW"/>
</dbReference>
<keyword evidence="7 10" id="KW-0418">Kinase</keyword>
<comment type="caution">
    <text evidence="10">The sequence shown here is derived from an EMBL/GenBank/DDBJ whole genome shotgun (WGS) entry which is preliminary data.</text>
</comment>
<dbReference type="InterPro" id="IPR001048">
    <property type="entry name" value="Asp/Glu/Uridylate_kinase"/>
</dbReference>
<dbReference type="Gene3D" id="3.40.1160.10">
    <property type="entry name" value="Acetylglutamate kinase-like"/>
    <property type="match status" value="1"/>
</dbReference>
<dbReference type="SUPFAM" id="SSF53633">
    <property type="entry name" value="Carbamate kinase-like"/>
    <property type="match status" value="1"/>
</dbReference>
<keyword evidence="6" id="KW-0547">Nucleotide-binding</keyword>
<dbReference type="FunFam" id="3.40.1160.10:FF:000004">
    <property type="entry name" value="Acetylglutamate kinase"/>
    <property type="match status" value="1"/>
</dbReference>
<evidence type="ECO:0000256" key="6">
    <source>
        <dbReference type="ARBA" id="ARBA00022741"/>
    </source>
</evidence>
<organism evidence="10">
    <name type="scientific">hot springs metagenome</name>
    <dbReference type="NCBI Taxonomy" id="433727"/>
    <lineage>
        <taxon>unclassified sequences</taxon>
        <taxon>metagenomes</taxon>
        <taxon>ecological metagenomes</taxon>
    </lineage>
</organism>
<evidence type="ECO:0000256" key="1">
    <source>
        <dbReference type="ARBA" id="ARBA00004828"/>
    </source>
</evidence>
<evidence type="ECO:0000256" key="4">
    <source>
        <dbReference type="ARBA" id="ARBA00022605"/>
    </source>
</evidence>
<dbReference type="InterPro" id="IPR041727">
    <property type="entry name" value="NAGK-C"/>
</dbReference>
<dbReference type="InterPro" id="IPR036393">
    <property type="entry name" value="AceGlu_kinase-like_sf"/>
</dbReference>
<dbReference type="PANTHER" id="PTHR23342:SF0">
    <property type="entry name" value="N-ACETYLGLUTAMATE SYNTHASE, MITOCHONDRIAL"/>
    <property type="match status" value="1"/>
</dbReference>
<evidence type="ECO:0000256" key="3">
    <source>
        <dbReference type="ARBA" id="ARBA00022571"/>
    </source>
</evidence>
<dbReference type="AlphaFoldDB" id="A0A5J4L1C9"/>
<dbReference type="EC" id="2.7.2.8" evidence="2"/>
<dbReference type="HAMAP" id="MF_00082">
    <property type="entry name" value="ArgB"/>
    <property type="match status" value="1"/>
</dbReference>
<comment type="pathway">
    <text evidence="1">Amino-acid biosynthesis; L-arginine biosynthesis; N(2)-acetyl-L-ornithine from L-glutamate: step 2/4.</text>
</comment>
<sequence>MKKLIEKANILIEALPYIRNFYGKTFVIKYGGAAQIEEDLKDSFAQDIVLLNFIGIKPIIVHGGGPKISATMKKMGKEPVFIHGQRITDRETMDIVEMVLGGLINKEIVALINNHGGKAVGLSGKDGGLIKAKKKVIKKATNRGDEEIIDIGLVGEVESVDPEILNSLQRDSFIPVISPIGVGSKGEAFNINADYVASAIASALKAEKLILLTDVPGIKDKNDNVMSSIHKKDIKKLIDDSTISGGMLPKVQACTCALDGGVKKTHIVDGRISHCLLLEIFTKEGIGTEIVGSCLST</sequence>
<evidence type="ECO:0000259" key="9">
    <source>
        <dbReference type="Pfam" id="PF00696"/>
    </source>
</evidence>
<protein>
    <recommendedName>
        <fullName evidence="2">acetylglutamate kinase</fullName>
        <ecNumber evidence="2">2.7.2.8</ecNumber>
    </recommendedName>
</protein>
<proteinExistence type="inferred from homology"/>
<keyword evidence="3" id="KW-0055">Arginine biosynthesis</keyword>
<evidence type="ECO:0000256" key="2">
    <source>
        <dbReference type="ARBA" id="ARBA00013065"/>
    </source>
</evidence>
<evidence type="ECO:0000313" key="10">
    <source>
        <dbReference type="EMBL" id="GER92630.1"/>
    </source>
</evidence>
<dbReference type="Pfam" id="PF00696">
    <property type="entry name" value="AA_kinase"/>
    <property type="match status" value="1"/>
</dbReference>
<gene>
    <name evidence="10" type="ORF">A45J_0348</name>
</gene>
<dbReference type="PIRSF" id="PIRSF000728">
    <property type="entry name" value="NAGK"/>
    <property type="match status" value="1"/>
</dbReference>
<reference evidence="10" key="1">
    <citation type="submission" date="2019-10" db="EMBL/GenBank/DDBJ databases">
        <title>Metagenomic sequencing of thiosulfate-disproportionating enrichment culture.</title>
        <authorList>
            <person name="Umezawa K."/>
            <person name="Kojima H."/>
            <person name="Fukui M."/>
        </authorList>
    </citation>
    <scope>NUCLEOTIDE SEQUENCE</scope>
    <source>
        <strain evidence="10">45J</strain>
    </source>
</reference>
<dbReference type="InterPro" id="IPR037528">
    <property type="entry name" value="ArgB"/>
</dbReference>
<keyword evidence="5" id="KW-0808">Transferase</keyword>
<keyword evidence="8" id="KW-0067">ATP-binding</keyword>
<evidence type="ECO:0000256" key="7">
    <source>
        <dbReference type="ARBA" id="ARBA00022777"/>
    </source>
</evidence>
<dbReference type="CDD" id="cd04250">
    <property type="entry name" value="AAK_NAGK-C"/>
    <property type="match status" value="1"/>
</dbReference>
<dbReference type="EMBL" id="BLAB01000001">
    <property type="protein sequence ID" value="GER92630.1"/>
    <property type="molecule type" value="Genomic_DNA"/>
</dbReference>
<dbReference type="GO" id="GO:0005524">
    <property type="term" value="F:ATP binding"/>
    <property type="evidence" value="ECO:0007669"/>
    <property type="project" value="UniProtKB-KW"/>
</dbReference>
<dbReference type="InterPro" id="IPR004662">
    <property type="entry name" value="AcgluKinase_fam"/>
</dbReference>